<dbReference type="AlphaFoldDB" id="A0A0C9TP85"/>
<gene>
    <name evidence="1" type="ORF">M422DRAFT_266463</name>
</gene>
<sequence>MVTRVADLHHEKPALLIRSIPREFYIELVEEPNIGPIKDTDGKIDLGESSHSSLSRVQVMDGTKKIFRRFDYVYAFVLTGPRLPRQYLGPIKSPSRVFQGVFQTRRSSPLFKSLPQNLAVKGTMLRIIHHRRNALNLRSTRDADGLIGALVSARFP</sequence>
<dbReference type="EMBL" id="KN837236">
    <property type="protein sequence ID" value="KIJ31848.1"/>
    <property type="molecule type" value="Genomic_DNA"/>
</dbReference>
<reference evidence="1 2" key="1">
    <citation type="submission" date="2014-06" db="EMBL/GenBank/DDBJ databases">
        <title>Evolutionary Origins and Diversification of the Mycorrhizal Mutualists.</title>
        <authorList>
            <consortium name="DOE Joint Genome Institute"/>
            <consortium name="Mycorrhizal Genomics Consortium"/>
            <person name="Kohler A."/>
            <person name="Kuo A."/>
            <person name="Nagy L.G."/>
            <person name="Floudas D."/>
            <person name="Copeland A."/>
            <person name="Barry K.W."/>
            <person name="Cichocki N."/>
            <person name="Veneault-Fourrey C."/>
            <person name="LaButti K."/>
            <person name="Lindquist E.A."/>
            <person name="Lipzen A."/>
            <person name="Lundell T."/>
            <person name="Morin E."/>
            <person name="Murat C."/>
            <person name="Riley R."/>
            <person name="Ohm R."/>
            <person name="Sun H."/>
            <person name="Tunlid A."/>
            <person name="Henrissat B."/>
            <person name="Grigoriev I.V."/>
            <person name="Hibbett D.S."/>
            <person name="Martin F."/>
        </authorList>
    </citation>
    <scope>NUCLEOTIDE SEQUENCE [LARGE SCALE GENOMIC DNA]</scope>
    <source>
        <strain evidence="1 2">SS14</strain>
    </source>
</reference>
<keyword evidence="2" id="KW-1185">Reference proteome</keyword>
<dbReference type="HOGENOM" id="CLU_1687809_0_0_1"/>
<proteinExistence type="predicted"/>
<name>A0A0C9TP85_SPHS4</name>
<evidence type="ECO:0000313" key="1">
    <source>
        <dbReference type="EMBL" id="KIJ31848.1"/>
    </source>
</evidence>
<protein>
    <submittedName>
        <fullName evidence="1">Uncharacterized protein</fullName>
    </submittedName>
</protein>
<accession>A0A0C9TP85</accession>
<organism evidence="1 2">
    <name type="scientific">Sphaerobolus stellatus (strain SS14)</name>
    <dbReference type="NCBI Taxonomy" id="990650"/>
    <lineage>
        <taxon>Eukaryota</taxon>
        <taxon>Fungi</taxon>
        <taxon>Dikarya</taxon>
        <taxon>Basidiomycota</taxon>
        <taxon>Agaricomycotina</taxon>
        <taxon>Agaricomycetes</taxon>
        <taxon>Phallomycetidae</taxon>
        <taxon>Geastrales</taxon>
        <taxon>Sphaerobolaceae</taxon>
        <taxon>Sphaerobolus</taxon>
    </lineage>
</organism>
<dbReference type="Proteomes" id="UP000054279">
    <property type="component" value="Unassembled WGS sequence"/>
</dbReference>
<evidence type="ECO:0000313" key="2">
    <source>
        <dbReference type="Proteomes" id="UP000054279"/>
    </source>
</evidence>